<dbReference type="EMBL" id="JAHMHR010000084">
    <property type="protein sequence ID" value="KAK1657780.1"/>
    <property type="molecule type" value="Genomic_DNA"/>
</dbReference>
<dbReference type="GeneID" id="85451950"/>
<evidence type="ECO:0000313" key="2">
    <source>
        <dbReference type="EMBL" id="KAK1657780.1"/>
    </source>
</evidence>
<feature type="compositionally biased region" description="Polar residues" evidence="1">
    <location>
        <begin position="183"/>
        <end position="200"/>
    </location>
</feature>
<dbReference type="AlphaFoldDB" id="A0AAJ0ELP4"/>
<evidence type="ECO:0000256" key="1">
    <source>
        <dbReference type="SAM" id="MobiDB-lite"/>
    </source>
</evidence>
<feature type="compositionally biased region" description="Basic and acidic residues" evidence="1">
    <location>
        <begin position="230"/>
        <end position="239"/>
    </location>
</feature>
<gene>
    <name evidence="2" type="ORF">BDP55DRAFT_417868</name>
</gene>
<protein>
    <submittedName>
        <fullName evidence="2">Uncharacterized protein</fullName>
    </submittedName>
</protein>
<accession>A0AAJ0ELP4</accession>
<feature type="compositionally biased region" description="Basic residues" evidence="1">
    <location>
        <begin position="45"/>
        <end position="64"/>
    </location>
</feature>
<organism evidence="2 3">
    <name type="scientific">Colletotrichum godetiae</name>
    <dbReference type="NCBI Taxonomy" id="1209918"/>
    <lineage>
        <taxon>Eukaryota</taxon>
        <taxon>Fungi</taxon>
        <taxon>Dikarya</taxon>
        <taxon>Ascomycota</taxon>
        <taxon>Pezizomycotina</taxon>
        <taxon>Sordariomycetes</taxon>
        <taxon>Hypocreomycetidae</taxon>
        <taxon>Glomerellales</taxon>
        <taxon>Glomerellaceae</taxon>
        <taxon>Colletotrichum</taxon>
        <taxon>Colletotrichum acutatum species complex</taxon>
    </lineage>
</organism>
<evidence type="ECO:0000313" key="3">
    <source>
        <dbReference type="Proteomes" id="UP001224890"/>
    </source>
</evidence>
<dbReference type="RefSeq" id="XP_060422544.1">
    <property type="nucleotide sequence ID" value="XM_060567424.1"/>
</dbReference>
<sequence>MGKYPYHKEYTEYTVRIPPHRDICSVFPSGSSTPELRGPQDAHPHRTGAHAHTHTHAHTNRTKHPQPQPQPHVSSKITAASWICNTLSEVPWCGYLRILGWIWLRVPTYPVLGPSFLSPGHPPSIPPLPPLPPPLHCGLPTHVTQAKEPEWQSQPGNSDDRPPTQSPWSQRFYWAKGTFTLPNLTSNPPLRNPISTTSRGPSHPHHAFSPKTNHTSTHTPSLPTSRRKERKEERHTERE</sequence>
<name>A0AAJ0ELP4_9PEZI</name>
<proteinExistence type="predicted"/>
<keyword evidence="3" id="KW-1185">Reference proteome</keyword>
<dbReference type="Proteomes" id="UP001224890">
    <property type="component" value="Unassembled WGS sequence"/>
</dbReference>
<feature type="region of interest" description="Disordered" evidence="1">
    <location>
        <begin position="28"/>
        <end position="73"/>
    </location>
</feature>
<reference evidence="2" key="1">
    <citation type="submission" date="2021-06" db="EMBL/GenBank/DDBJ databases">
        <title>Comparative genomics, transcriptomics and evolutionary studies reveal genomic signatures of adaptation to plant cell wall in hemibiotrophic fungi.</title>
        <authorList>
            <consortium name="DOE Joint Genome Institute"/>
            <person name="Baroncelli R."/>
            <person name="Diaz J.F."/>
            <person name="Benocci T."/>
            <person name="Peng M."/>
            <person name="Battaglia E."/>
            <person name="Haridas S."/>
            <person name="Andreopoulos W."/>
            <person name="Labutti K."/>
            <person name="Pangilinan J."/>
            <person name="Floch G.L."/>
            <person name="Makela M.R."/>
            <person name="Henrissat B."/>
            <person name="Grigoriev I.V."/>
            <person name="Crouch J.A."/>
            <person name="De Vries R.P."/>
            <person name="Sukno S.A."/>
            <person name="Thon M.R."/>
        </authorList>
    </citation>
    <scope>NUCLEOTIDE SEQUENCE</scope>
    <source>
        <strain evidence="2">CBS 193.32</strain>
    </source>
</reference>
<feature type="region of interest" description="Disordered" evidence="1">
    <location>
        <begin position="183"/>
        <end position="239"/>
    </location>
</feature>
<comment type="caution">
    <text evidence="2">The sequence shown here is derived from an EMBL/GenBank/DDBJ whole genome shotgun (WGS) entry which is preliminary data.</text>
</comment>
<feature type="region of interest" description="Disordered" evidence="1">
    <location>
        <begin position="135"/>
        <end position="167"/>
    </location>
</feature>
<feature type="compositionally biased region" description="Low complexity" evidence="1">
    <location>
        <begin position="212"/>
        <end position="224"/>
    </location>
</feature>